<reference evidence="1" key="1">
    <citation type="journal article" date="2014" name="Front. Microbiol.">
        <title>High frequency of phylogenetically diverse reductive dehalogenase-homologous genes in deep subseafloor sedimentary metagenomes.</title>
        <authorList>
            <person name="Kawai M."/>
            <person name="Futagami T."/>
            <person name="Toyoda A."/>
            <person name="Takaki Y."/>
            <person name="Nishi S."/>
            <person name="Hori S."/>
            <person name="Arai W."/>
            <person name="Tsubouchi T."/>
            <person name="Morono Y."/>
            <person name="Uchiyama I."/>
            <person name="Ito T."/>
            <person name="Fujiyama A."/>
            <person name="Inagaki F."/>
            <person name="Takami H."/>
        </authorList>
    </citation>
    <scope>NUCLEOTIDE SEQUENCE</scope>
    <source>
        <strain evidence="1">Expedition CK06-06</strain>
    </source>
</reference>
<name>X0YCZ7_9ZZZZ</name>
<dbReference type="AlphaFoldDB" id="X0YCZ7"/>
<comment type="caution">
    <text evidence="1">The sequence shown here is derived from an EMBL/GenBank/DDBJ whole genome shotgun (WGS) entry which is preliminary data.</text>
</comment>
<protein>
    <recommendedName>
        <fullName evidence="2">Helix-turn-helix domain-containing protein</fullName>
    </recommendedName>
</protein>
<evidence type="ECO:0000313" key="1">
    <source>
        <dbReference type="EMBL" id="GAG53734.1"/>
    </source>
</evidence>
<sequence>MGFQQIVREERLLELLSISKKTLAFLRNKRSFPFIELTRYERVYYEDDVVEWLKKNSKKRGSGDFS</sequence>
<accession>X0YCZ7</accession>
<dbReference type="EMBL" id="BART01007032">
    <property type="protein sequence ID" value="GAG53734.1"/>
    <property type="molecule type" value="Genomic_DNA"/>
</dbReference>
<gene>
    <name evidence="1" type="ORF">S01H4_16053</name>
</gene>
<evidence type="ECO:0008006" key="2">
    <source>
        <dbReference type="Google" id="ProtNLM"/>
    </source>
</evidence>
<proteinExistence type="predicted"/>
<organism evidence="1">
    <name type="scientific">marine sediment metagenome</name>
    <dbReference type="NCBI Taxonomy" id="412755"/>
    <lineage>
        <taxon>unclassified sequences</taxon>
        <taxon>metagenomes</taxon>
        <taxon>ecological metagenomes</taxon>
    </lineage>
</organism>